<gene>
    <name evidence="5" type="ORF">FYJ85_21545</name>
</gene>
<dbReference type="GO" id="GO:0006259">
    <property type="term" value="P:DNA metabolic process"/>
    <property type="evidence" value="ECO:0007669"/>
    <property type="project" value="UniProtKB-ARBA"/>
</dbReference>
<dbReference type="PANTHER" id="PTHR30231">
    <property type="entry name" value="DNA POLYMERASE III SUBUNIT EPSILON"/>
    <property type="match status" value="1"/>
</dbReference>
<dbReference type="SUPFAM" id="SSF53098">
    <property type="entry name" value="Ribonuclease H-like"/>
    <property type="match status" value="1"/>
</dbReference>
<evidence type="ECO:0000313" key="5">
    <source>
        <dbReference type="EMBL" id="MST99617.1"/>
    </source>
</evidence>
<accession>A0A844G6Y4</accession>
<dbReference type="AlphaFoldDB" id="A0A844G6Y4"/>
<evidence type="ECO:0000313" key="6">
    <source>
        <dbReference type="Proteomes" id="UP000435649"/>
    </source>
</evidence>
<evidence type="ECO:0000256" key="1">
    <source>
        <dbReference type="ARBA" id="ARBA00022722"/>
    </source>
</evidence>
<dbReference type="Gene3D" id="3.30.420.10">
    <property type="entry name" value="Ribonuclease H-like superfamily/Ribonuclease H"/>
    <property type="match status" value="1"/>
</dbReference>
<dbReference type="PANTHER" id="PTHR30231:SF4">
    <property type="entry name" value="PROTEIN NEN2"/>
    <property type="match status" value="1"/>
</dbReference>
<dbReference type="GO" id="GO:0008408">
    <property type="term" value="F:3'-5' exonuclease activity"/>
    <property type="evidence" value="ECO:0007669"/>
    <property type="project" value="TreeGrafter"/>
</dbReference>
<keyword evidence="6" id="KW-1185">Reference proteome</keyword>
<name>A0A844G6Y4_9BACT</name>
<dbReference type="InterPro" id="IPR036397">
    <property type="entry name" value="RNaseH_sf"/>
</dbReference>
<dbReference type="EMBL" id="VUNS01000043">
    <property type="protein sequence ID" value="MST99617.1"/>
    <property type="molecule type" value="Genomic_DNA"/>
</dbReference>
<dbReference type="Proteomes" id="UP000435649">
    <property type="component" value="Unassembled WGS sequence"/>
</dbReference>
<reference evidence="5 6" key="1">
    <citation type="submission" date="2019-08" db="EMBL/GenBank/DDBJ databases">
        <title>In-depth cultivation of the pig gut microbiome towards novel bacterial diversity and tailored functional studies.</title>
        <authorList>
            <person name="Wylensek D."/>
            <person name="Hitch T.C.A."/>
            <person name="Clavel T."/>
        </authorList>
    </citation>
    <scope>NUCLEOTIDE SEQUENCE [LARGE SCALE GENOMIC DNA]</scope>
    <source>
        <strain evidence="5 6">BBE-744-WT-12</strain>
    </source>
</reference>
<dbReference type="Pfam" id="PF00929">
    <property type="entry name" value="RNase_T"/>
    <property type="match status" value="1"/>
</dbReference>
<keyword evidence="2" id="KW-0378">Hydrolase</keyword>
<keyword evidence="1" id="KW-0540">Nuclease</keyword>
<sequence>MGQVILAAIDIETTGLDVEKHEIIDFAVVPLNDNFKVSALPEFTIRIRADHPENAAARAMQINRLNPAEGVNREAAQEEFHQWLSDNEIEKIYPVAHNLEFDMKFIRRTFPSESKVISHHGRDSMYLARAVNDIFRRRNGEELFPGTSLSVVCDVLGIMGERHHALDDAKDAAAVYRKLIEMLVTE</sequence>
<organism evidence="5 6">
    <name type="scientific">Victivallis lenta</name>
    <dbReference type="NCBI Taxonomy" id="2606640"/>
    <lineage>
        <taxon>Bacteria</taxon>
        <taxon>Pseudomonadati</taxon>
        <taxon>Lentisphaerota</taxon>
        <taxon>Lentisphaeria</taxon>
        <taxon>Victivallales</taxon>
        <taxon>Victivallaceae</taxon>
        <taxon>Victivallis</taxon>
    </lineage>
</organism>
<feature type="domain" description="Exonuclease" evidence="4">
    <location>
        <begin position="5"/>
        <end position="185"/>
    </location>
</feature>
<keyword evidence="3 5" id="KW-0269">Exonuclease</keyword>
<dbReference type="GO" id="GO:0003676">
    <property type="term" value="F:nucleic acid binding"/>
    <property type="evidence" value="ECO:0007669"/>
    <property type="project" value="InterPro"/>
</dbReference>
<proteinExistence type="predicted"/>
<dbReference type="CDD" id="cd06127">
    <property type="entry name" value="DEDDh"/>
    <property type="match status" value="1"/>
</dbReference>
<evidence type="ECO:0000256" key="3">
    <source>
        <dbReference type="ARBA" id="ARBA00022839"/>
    </source>
</evidence>
<dbReference type="InterPro" id="IPR013520">
    <property type="entry name" value="Ribonucl_H"/>
</dbReference>
<evidence type="ECO:0000259" key="4">
    <source>
        <dbReference type="SMART" id="SM00479"/>
    </source>
</evidence>
<dbReference type="SMART" id="SM00479">
    <property type="entry name" value="EXOIII"/>
    <property type="match status" value="1"/>
</dbReference>
<protein>
    <submittedName>
        <fullName evidence="5">3'-5' exonuclease</fullName>
    </submittedName>
</protein>
<evidence type="ECO:0000256" key="2">
    <source>
        <dbReference type="ARBA" id="ARBA00022801"/>
    </source>
</evidence>
<dbReference type="RefSeq" id="WP_154420789.1">
    <property type="nucleotide sequence ID" value="NZ_VUNS01000043.1"/>
</dbReference>
<comment type="caution">
    <text evidence="5">The sequence shown here is derived from an EMBL/GenBank/DDBJ whole genome shotgun (WGS) entry which is preliminary data.</text>
</comment>
<dbReference type="InterPro" id="IPR012337">
    <property type="entry name" value="RNaseH-like_sf"/>
</dbReference>